<sequence length="91" mass="10094">MSEFEGKVTIEGKGEGKIPMPGYRSWGNNNWFIGFVAAVIIAILIYVMFLLIKPISILTEEGDFDHGRALAVAIIIAAIVWIFIVAVRWGK</sequence>
<keyword evidence="1" id="KW-0472">Membrane</keyword>
<reference evidence="2" key="1">
    <citation type="journal article" date="2019" name="MBio">
        <title>Virus Genomes from Deep Sea Sediments Expand the Ocean Megavirome and Support Independent Origins of Viral Gigantism.</title>
        <authorList>
            <person name="Backstrom D."/>
            <person name="Yutin N."/>
            <person name="Jorgensen S.L."/>
            <person name="Dharamshi J."/>
            <person name="Homa F."/>
            <person name="Zaremba-Niedwiedzka K."/>
            <person name="Spang A."/>
            <person name="Wolf Y.I."/>
            <person name="Koonin E.V."/>
            <person name="Ettema T.J."/>
        </authorList>
    </citation>
    <scope>NUCLEOTIDE SEQUENCE</scope>
</reference>
<accession>A0A481YP05</accession>
<feature type="transmembrane region" description="Helical" evidence="1">
    <location>
        <begin position="31"/>
        <end position="49"/>
    </location>
</feature>
<keyword evidence="1" id="KW-1133">Transmembrane helix</keyword>
<feature type="transmembrane region" description="Helical" evidence="1">
    <location>
        <begin position="69"/>
        <end position="89"/>
    </location>
</feature>
<name>A0A481YP05_9VIRU</name>
<gene>
    <name evidence="2" type="ORF">LCDPAC02_02520</name>
</gene>
<evidence type="ECO:0000256" key="1">
    <source>
        <dbReference type="SAM" id="Phobius"/>
    </source>
</evidence>
<dbReference type="EMBL" id="MK500302">
    <property type="protein sequence ID" value="QBK85053.1"/>
    <property type="molecule type" value="Genomic_DNA"/>
</dbReference>
<protein>
    <submittedName>
        <fullName evidence="2">Membrane protein</fullName>
    </submittedName>
</protein>
<evidence type="ECO:0000313" key="2">
    <source>
        <dbReference type="EMBL" id="QBK85053.1"/>
    </source>
</evidence>
<keyword evidence="1" id="KW-0812">Transmembrane</keyword>
<proteinExistence type="predicted"/>
<organism evidence="2">
    <name type="scientific">Pithovirus LCDPAC02</name>
    <dbReference type="NCBI Taxonomy" id="2506601"/>
    <lineage>
        <taxon>Viruses</taxon>
        <taxon>Pithoviruses</taxon>
    </lineage>
</organism>